<dbReference type="PANTHER" id="PTHR12905:SF0">
    <property type="entry name" value="CALCINEURIN-LIKE PHOSPHOESTERASE DOMAIN-CONTAINING PROTEIN"/>
    <property type="match status" value="1"/>
</dbReference>
<feature type="domain" description="Calcineurin-like phosphoesterase" evidence="1">
    <location>
        <begin position="15"/>
        <end position="169"/>
    </location>
</feature>
<dbReference type="KEGG" id="fro:AALO17_03710"/>
<gene>
    <name evidence="2" type="ORF">AALO17_03710</name>
</gene>
<dbReference type="STRING" id="1702221.AALO17_03710"/>
<evidence type="ECO:0000313" key="3">
    <source>
        <dbReference type="Proteomes" id="UP000069771"/>
    </source>
</evidence>
<dbReference type="Proteomes" id="UP000069771">
    <property type="component" value="Chromosome"/>
</dbReference>
<dbReference type="GeneID" id="78477230"/>
<name>A0A140DS78_9FIRM</name>
<dbReference type="InterPro" id="IPR029052">
    <property type="entry name" value="Metallo-depent_PP-like"/>
</dbReference>
<dbReference type="SUPFAM" id="SSF56300">
    <property type="entry name" value="Metallo-dependent phosphatases"/>
    <property type="match status" value="1"/>
</dbReference>
<dbReference type="OrthoDB" id="9783591at2"/>
<evidence type="ECO:0000259" key="1">
    <source>
        <dbReference type="Pfam" id="PF00149"/>
    </source>
</evidence>
<dbReference type="AlphaFoldDB" id="A0A140DS78"/>
<organism evidence="2 3">
    <name type="scientific">Faecalibaculum rodentium</name>
    <dbReference type="NCBI Taxonomy" id="1702221"/>
    <lineage>
        <taxon>Bacteria</taxon>
        <taxon>Bacillati</taxon>
        <taxon>Bacillota</taxon>
        <taxon>Erysipelotrichia</taxon>
        <taxon>Erysipelotrichales</taxon>
        <taxon>Erysipelotrichaceae</taxon>
        <taxon>Faecalibaculum</taxon>
    </lineage>
</organism>
<accession>A0A140DS78</accession>
<keyword evidence="3" id="KW-1185">Reference proteome</keyword>
<dbReference type="PANTHER" id="PTHR12905">
    <property type="entry name" value="METALLOPHOSPHOESTERASE"/>
    <property type="match status" value="1"/>
</dbReference>
<dbReference type="GO" id="GO:0016787">
    <property type="term" value="F:hydrolase activity"/>
    <property type="evidence" value="ECO:0007669"/>
    <property type="project" value="InterPro"/>
</dbReference>
<sequence length="220" mass="25298">MKKLRVLVLSDEIDRALYDHFDRSMLQDIDMIISCGDLPARYLTFLATMFNGPVLYVCGNHDEKYVTNPPEGCICIEDEIYEYQGIRFLGLGGSRRYKKGPFQYTEVQMEKRIHKLWYPLWRKKGFDVLVTHSPAKDHGDGKGAHEGFPCFNRLIEKYRPSWFFYGHMHLSYDANTPRVSRLGDTSTVNAFGKYVVEVEVPENGDTHRSADGDGGSQLEQ</sequence>
<dbReference type="Pfam" id="PF00149">
    <property type="entry name" value="Metallophos"/>
    <property type="match status" value="1"/>
</dbReference>
<proteinExistence type="predicted"/>
<dbReference type="InterPro" id="IPR004843">
    <property type="entry name" value="Calcineurin-like_PHP"/>
</dbReference>
<protein>
    <recommendedName>
        <fullName evidence="1">Calcineurin-like phosphoesterase domain-containing protein</fullName>
    </recommendedName>
</protein>
<reference evidence="2 3" key="1">
    <citation type="journal article" date="2016" name="Gut Pathog.">
        <title>Whole genome sequencing of "Faecalibaculum rodentium" ALO17, isolated from C57BL/6J laboratory mouse feces.</title>
        <authorList>
            <person name="Lim S."/>
            <person name="Chang D.H."/>
            <person name="Ahn S."/>
            <person name="Kim B.C."/>
        </authorList>
    </citation>
    <scope>NUCLEOTIDE SEQUENCE [LARGE SCALE GENOMIC DNA]</scope>
    <source>
        <strain evidence="2 3">Alo17</strain>
    </source>
</reference>
<dbReference type="PATRIC" id="fig|1702221.3.peg.356"/>
<dbReference type="RefSeq" id="WP_067554706.1">
    <property type="nucleotide sequence ID" value="NZ_CAKOCV010000056.1"/>
</dbReference>
<evidence type="ECO:0000313" key="2">
    <source>
        <dbReference type="EMBL" id="AMK53505.1"/>
    </source>
</evidence>
<dbReference type="EMBL" id="CP011391">
    <property type="protein sequence ID" value="AMK53505.1"/>
    <property type="molecule type" value="Genomic_DNA"/>
</dbReference>
<dbReference type="Gene3D" id="3.60.21.10">
    <property type="match status" value="1"/>
</dbReference>
<dbReference type="InterPro" id="IPR051693">
    <property type="entry name" value="UPF0046_metallophosphoest"/>
</dbReference>